<keyword evidence="3" id="KW-0547">Nucleotide-binding</keyword>
<reference evidence="6" key="1">
    <citation type="submission" date="2022-08" db="EMBL/GenBank/DDBJ databases">
        <authorList>
            <person name="Marques A."/>
        </authorList>
    </citation>
    <scope>NUCLEOTIDE SEQUENCE</scope>
    <source>
        <strain evidence="6">RhyPub2mFocal</strain>
        <tissue evidence="6">Leaves</tissue>
    </source>
</reference>
<sequence length="397" mass="44203">MSHTKLLSFSRHGLSETTIPSSPDPTGTASCCPNQDQIPIQPKTDRIGPQSPTGRASSQLRRWSHVRSIRPSRVLSSHATREKTGSSAGDVKEEMELMDGPDGYSDVMNPGRKIYMVSDGTGWTAEHSVYATLRQFENGHVHMGCQVNTQLFPGVEDMDGLLDIIRQAARENALLLYTLVDPTMAEATKQTCNRWGVRSIDILRPTTEGIAEYLGLAPLVITRGSPAKLTVDYSRLIHDAIDFTMKHDDGAQPYDLSQADIVLVGPSRTGKTPLSIYLAQKGYKVANNVPIIMGMDLPITLFEMEQEKIFGLTISATVLLHVRMERAKELGFHGTNYSDMDHVRQELEYAHKIFAQNPSWPVIDVTGKAMEETASVILRTHNEKQQKWLMPPTSKRY</sequence>
<evidence type="ECO:0000313" key="6">
    <source>
        <dbReference type="EMBL" id="KAJ4780089.1"/>
    </source>
</evidence>
<dbReference type="NCBIfam" id="NF003742">
    <property type="entry name" value="PRK05339.1"/>
    <property type="match status" value="1"/>
</dbReference>
<feature type="compositionally biased region" description="Polar residues" evidence="5">
    <location>
        <begin position="15"/>
        <end position="38"/>
    </location>
</feature>
<keyword evidence="4" id="KW-0418">Kinase</keyword>
<protein>
    <submittedName>
        <fullName evidence="6">Pyruvate orthophosphate dikinase regulatory protein</fullName>
    </submittedName>
</protein>
<organism evidence="6 7">
    <name type="scientific">Rhynchospora pubera</name>
    <dbReference type="NCBI Taxonomy" id="906938"/>
    <lineage>
        <taxon>Eukaryota</taxon>
        <taxon>Viridiplantae</taxon>
        <taxon>Streptophyta</taxon>
        <taxon>Embryophyta</taxon>
        <taxon>Tracheophyta</taxon>
        <taxon>Spermatophyta</taxon>
        <taxon>Magnoliopsida</taxon>
        <taxon>Liliopsida</taxon>
        <taxon>Poales</taxon>
        <taxon>Cyperaceae</taxon>
        <taxon>Cyperoideae</taxon>
        <taxon>Rhynchosporeae</taxon>
        <taxon>Rhynchospora</taxon>
    </lineage>
</organism>
<feature type="compositionally biased region" description="Basic and acidic residues" evidence="5">
    <location>
        <begin position="79"/>
        <end position="89"/>
    </location>
</feature>
<keyword evidence="1" id="KW-0723">Serine/threonine-protein kinase</keyword>
<dbReference type="GO" id="GO:0005524">
    <property type="term" value="F:ATP binding"/>
    <property type="evidence" value="ECO:0007669"/>
    <property type="project" value="InterPro"/>
</dbReference>
<keyword evidence="6" id="KW-0670">Pyruvate</keyword>
<dbReference type="PANTHER" id="PTHR31756">
    <property type="entry name" value="PYRUVATE, PHOSPHATE DIKINASE REGULATORY PROTEIN 1, CHLOROPLASTIC"/>
    <property type="match status" value="1"/>
</dbReference>
<dbReference type="InterPro" id="IPR005177">
    <property type="entry name" value="Kinase-pyrophosphorylase"/>
</dbReference>
<evidence type="ECO:0000313" key="7">
    <source>
        <dbReference type="Proteomes" id="UP001140206"/>
    </source>
</evidence>
<accession>A0AAV8EH77</accession>
<dbReference type="GO" id="GO:0004674">
    <property type="term" value="F:protein serine/threonine kinase activity"/>
    <property type="evidence" value="ECO:0007669"/>
    <property type="project" value="UniProtKB-KW"/>
</dbReference>
<dbReference type="Proteomes" id="UP001140206">
    <property type="component" value="Chromosome 3"/>
</dbReference>
<proteinExistence type="inferred from homology"/>
<comment type="caution">
    <text evidence="6">The sequence shown here is derived from an EMBL/GenBank/DDBJ whole genome shotgun (WGS) entry which is preliminary data.</text>
</comment>
<gene>
    <name evidence="6" type="ORF">LUZ62_064346</name>
</gene>
<evidence type="ECO:0000256" key="5">
    <source>
        <dbReference type="SAM" id="MobiDB-lite"/>
    </source>
</evidence>
<evidence type="ECO:0000256" key="2">
    <source>
        <dbReference type="ARBA" id="ARBA00022679"/>
    </source>
</evidence>
<dbReference type="PANTHER" id="PTHR31756:SF3">
    <property type="entry name" value="PYRUVATE, PHOSPHATE DIKINASE REGULATORY PROTEIN 1, CHLOROPLASTIC"/>
    <property type="match status" value="1"/>
</dbReference>
<evidence type="ECO:0000256" key="3">
    <source>
        <dbReference type="ARBA" id="ARBA00022741"/>
    </source>
</evidence>
<keyword evidence="2" id="KW-0808">Transferase</keyword>
<dbReference type="Pfam" id="PF03618">
    <property type="entry name" value="Kinase-PPPase"/>
    <property type="match status" value="1"/>
</dbReference>
<feature type="compositionally biased region" description="Polar residues" evidence="5">
    <location>
        <begin position="50"/>
        <end position="61"/>
    </location>
</feature>
<feature type="region of interest" description="Disordered" evidence="5">
    <location>
        <begin position="1"/>
        <end position="89"/>
    </location>
</feature>
<dbReference type="EMBL" id="JAMFTS010000003">
    <property type="protein sequence ID" value="KAJ4780089.1"/>
    <property type="molecule type" value="Genomic_DNA"/>
</dbReference>
<name>A0AAV8EH77_9POAL</name>
<keyword evidence="7" id="KW-1185">Reference proteome</keyword>
<dbReference type="AlphaFoldDB" id="A0AAV8EH77"/>
<evidence type="ECO:0000256" key="1">
    <source>
        <dbReference type="ARBA" id="ARBA00022527"/>
    </source>
</evidence>
<evidence type="ECO:0000256" key="4">
    <source>
        <dbReference type="ARBA" id="ARBA00022777"/>
    </source>
</evidence>
<dbReference type="HAMAP" id="MF_00921">
    <property type="entry name" value="PDRP"/>
    <property type="match status" value="1"/>
</dbReference>
<dbReference type="InterPro" id="IPR026565">
    <property type="entry name" value="PPDK_reg"/>
</dbReference>